<dbReference type="InterPro" id="IPR036388">
    <property type="entry name" value="WH-like_DNA-bd_sf"/>
</dbReference>
<dbReference type="Gene3D" id="3.40.50.300">
    <property type="entry name" value="P-loop containing nucleotide triphosphate hydrolases"/>
    <property type="match status" value="1"/>
</dbReference>
<dbReference type="Proteomes" id="UP000612585">
    <property type="component" value="Unassembled WGS sequence"/>
</dbReference>
<comment type="caution">
    <text evidence="8">The sequence shown here is derived from an EMBL/GenBank/DDBJ whole genome shotgun (WGS) entry which is preliminary data.</text>
</comment>
<dbReference type="GO" id="GO:0006355">
    <property type="term" value="P:regulation of DNA-templated transcription"/>
    <property type="evidence" value="ECO:0007669"/>
    <property type="project" value="InterPro"/>
</dbReference>
<dbReference type="SMART" id="SM00862">
    <property type="entry name" value="Trans_reg_C"/>
    <property type="match status" value="1"/>
</dbReference>
<evidence type="ECO:0000313" key="8">
    <source>
        <dbReference type="EMBL" id="GIJ59543.1"/>
    </source>
</evidence>
<dbReference type="PRINTS" id="PR00364">
    <property type="entry name" value="DISEASERSIST"/>
</dbReference>
<reference evidence="8" key="1">
    <citation type="submission" date="2021-01" db="EMBL/GenBank/DDBJ databases">
        <title>Whole genome shotgun sequence of Virgisporangium aurantiacum NBRC 16421.</title>
        <authorList>
            <person name="Komaki H."/>
            <person name="Tamura T."/>
        </authorList>
    </citation>
    <scope>NUCLEOTIDE SEQUENCE</scope>
    <source>
        <strain evidence="8">NBRC 16421</strain>
    </source>
</reference>
<evidence type="ECO:0000256" key="2">
    <source>
        <dbReference type="ARBA" id="ARBA00023015"/>
    </source>
</evidence>
<dbReference type="PROSITE" id="PS51755">
    <property type="entry name" value="OMPR_PHOB"/>
    <property type="match status" value="1"/>
</dbReference>
<dbReference type="SMART" id="SM00028">
    <property type="entry name" value="TPR"/>
    <property type="match status" value="3"/>
</dbReference>
<dbReference type="PANTHER" id="PTHR35807">
    <property type="entry name" value="TRANSCRIPTIONAL REGULATOR REDD-RELATED"/>
    <property type="match status" value="1"/>
</dbReference>
<dbReference type="GO" id="GO:0043531">
    <property type="term" value="F:ADP binding"/>
    <property type="evidence" value="ECO:0007669"/>
    <property type="project" value="InterPro"/>
</dbReference>
<dbReference type="CDD" id="cd15831">
    <property type="entry name" value="BTAD"/>
    <property type="match status" value="1"/>
</dbReference>
<dbReference type="InterPro" id="IPR051677">
    <property type="entry name" value="AfsR-DnrI-RedD_regulator"/>
</dbReference>
<dbReference type="InterPro" id="IPR002182">
    <property type="entry name" value="NB-ARC"/>
</dbReference>
<evidence type="ECO:0000256" key="1">
    <source>
        <dbReference type="ARBA" id="ARBA00005820"/>
    </source>
</evidence>
<comment type="similarity">
    <text evidence="1">Belongs to the AfsR/DnrI/RedD regulatory family.</text>
</comment>
<dbReference type="Pfam" id="PF03704">
    <property type="entry name" value="BTAD"/>
    <property type="match status" value="1"/>
</dbReference>
<organism evidence="8 9">
    <name type="scientific">Virgisporangium aurantiacum</name>
    <dbReference type="NCBI Taxonomy" id="175570"/>
    <lineage>
        <taxon>Bacteria</taxon>
        <taxon>Bacillati</taxon>
        <taxon>Actinomycetota</taxon>
        <taxon>Actinomycetes</taxon>
        <taxon>Micromonosporales</taxon>
        <taxon>Micromonosporaceae</taxon>
        <taxon>Virgisporangium</taxon>
    </lineage>
</organism>
<keyword evidence="2" id="KW-0805">Transcription regulation</keyword>
<dbReference type="SMART" id="SM01043">
    <property type="entry name" value="BTAD"/>
    <property type="match status" value="1"/>
</dbReference>
<feature type="DNA-binding region" description="OmpR/PhoB-type" evidence="5">
    <location>
        <begin position="1"/>
        <end position="87"/>
    </location>
</feature>
<evidence type="ECO:0000313" key="9">
    <source>
        <dbReference type="Proteomes" id="UP000612585"/>
    </source>
</evidence>
<dbReference type="Pfam" id="PF00486">
    <property type="entry name" value="Trans_reg_C"/>
    <property type="match status" value="1"/>
</dbReference>
<evidence type="ECO:0000256" key="6">
    <source>
        <dbReference type="SAM" id="MobiDB-lite"/>
    </source>
</evidence>
<accession>A0A8J3ZE16</accession>
<gene>
    <name evidence="8" type="ORF">Vau01_070590</name>
</gene>
<evidence type="ECO:0000256" key="4">
    <source>
        <dbReference type="ARBA" id="ARBA00023163"/>
    </source>
</evidence>
<proteinExistence type="inferred from homology"/>
<evidence type="ECO:0000256" key="5">
    <source>
        <dbReference type="PROSITE-ProRule" id="PRU01091"/>
    </source>
</evidence>
<evidence type="ECO:0000256" key="3">
    <source>
        <dbReference type="ARBA" id="ARBA00023125"/>
    </source>
</evidence>
<feature type="domain" description="OmpR/PhoB-type" evidence="7">
    <location>
        <begin position="1"/>
        <end position="87"/>
    </location>
</feature>
<dbReference type="InterPro" id="IPR011990">
    <property type="entry name" value="TPR-like_helical_dom_sf"/>
</dbReference>
<name>A0A8J3ZE16_9ACTN</name>
<sequence>MLGPLEAHDRGRPVDLGTPRVRTLLATLLLQANRVVSIDELVERMWGEQPPGNPRRTVQTNVARLRLALAAGGRAVQTHERGYLIEVDQWQLDLLRFRALVEQAHPGEDPTRRLRLLDQALSLWRGEALAGMTAEVLARDEVPRLAEERLTAQETLIDVRLTLGQHAELISELTALTSRYPLRERLWAYLMIALFRSSRQAEALQTYRVLARKLALELGLDPSDELQRLHRAVLTGDPSLAVPAAGSVPPVRPSWTVECQLPMDLADFVGRRAGLNRIDDLLSIGGTPVVTVSGPPGVGKTALVVRAAHRLRWRFPDGQWYVRLGGTTGPRDATDVLADLLRTSGMEAPDIPERLDARAAAFRSRLADRKVLLVFDDASGADQVEPLLPGTSGCAVLVTARSSLAALTARYPAHEITLDLLPPADARTLLTRVLRAGRRQIEPAAVAELADLCGQLPLALRISAAALVARPSVPATRWIDGLRTGNRLARLAIDGSGGSAVRSAFDQAYAALGPELRRLFGLLGLVPGPDVTVGAVAALLGPGAAPVATPVVAPFDHAPTDQDPAGCAADRDHSERLLDGLAAANLIQRHGDRFAFHDLLRLYAAERGADEPDAAAAWARLCDWYLATAEAAVRLDGPNPVPLPHPVPAGGDRFRTATQARTWLDAERANLVAAAVRAAGPFSWHLADTLMTYFQRGQHIREWEAATTAGLRAAEAVGYRLGEAAMHRSLASARHRRSGPLVAIDHLTAALDRYRREDAVAATAVTLCNLGYNHFLSGDLRAALATLDRGITVIRQLDRSDLLGTALNLCCIVQTHTGELGTALHSATAGLEIEGAPRTMLYANRGEVRRVLGDYPGALADASQALALARRSGIRRSEAIAHDTLTRIRLDNGDLDLARQHAECVLHVAELLDDAWLEAGALIAIGDVYRLRGVSARAGERYARAVRLAIGSGSRIHEAEARLSFAVADLTNGRTASARERVHVALDIADRAGLRLVQCQASHLLAAISDCEGDSDAAAAHGARAAEIQAETGYHPPPHFPVLTPTTRESASPGR</sequence>
<dbReference type="InterPro" id="IPR016032">
    <property type="entry name" value="Sig_transdc_resp-reg_C-effctor"/>
</dbReference>
<dbReference type="Gene3D" id="1.10.10.10">
    <property type="entry name" value="Winged helix-like DNA-binding domain superfamily/Winged helix DNA-binding domain"/>
    <property type="match status" value="1"/>
</dbReference>
<evidence type="ECO:0000259" key="7">
    <source>
        <dbReference type="PROSITE" id="PS51755"/>
    </source>
</evidence>
<dbReference type="PANTHER" id="PTHR35807:SF1">
    <property type="entry name" value="TRANSCRIPTIONAL REGULATOR REDD"/>
    <property type="match status" value="1"/>
</dbReference>
<dbReference type="InterPro" id="IPR005158">
    <property type="entry name" value="BTAD"/>
</dbReference>
<dbReference type="GO" id="GO:0000160">
    <property type="term" value="P:phosphorelay signal transduction system"/>
    <property type="evidence" value="ECO:0007669"/>
    <property type="project" value="InterPro"/>
</dbReference>
<keyword evidence="3 5" id="KW-0238">DNA-binding</keyword>
<dbReference type="GO" id="GO:0003677">
    <property type="term" value="F:DNA binding"/>
    <property type="evidence" value="ECO:0007669"/>
    <property type="project" value="UniProtKB-UniRule"/>
</dbReference>
<dbReference type="InterPro" id="IPR019734">
    <property type="entry name" value="TPR_rpt"/>
</dbReference>
<dbReference type="Gene3D" id="1.25.40.10">
    <property type="entry name" value="Tetratricopeptide repeat domain"/>
    <property type="match status" value="3"/>
</dbReference>
<dbReference type="EMBL" id="BOPG01000047">
    <property type="protein sequence ID" value="GIJ59543.1"/>
    <property type="molecule type" value="Genomic_DNA"/>
</dbReference>
<dbReference type="SUPFAM" id="SSF48452">
    <property type="entry name" value="TPR-like"/>
    <property type="match status" value="3"/>
</dbReference>
<feature type="region of interest" description="Disordered" evidence="6">
    <location>
        <begin position="1032"/>
        <end position="1055"/>
    </location>
</feature>
<keyword evidence="9" id="KW-1185">Reference proteome</keyword>
<feature type="compositionally biased region" description="Polar residues" evidence="6">
    <location>
        <begin position="1044"/>
        <end position="1055"/>
    </location>
</feature>
<protein>
    <submittedName>
        <fullName evidence="8">SARP family transcriptional regulator</fullName>
    </submittedName>
</protein>
<dbReference type="InterPro" id="IPR027417">
    <property type="entry name" value="P-loop_NTPase"/>
</dbReference>
<dbReference type="SUPFAM" id="SSF52540">
    <property type="entry name" value="P-loop containing nucleoside triphosphate hydrolases"/>
    <property type="match status" value="1"/>
</dbReference>
<dbReference type="Pfam" id="PF00931">
    <property type="entry name" value="NB-ARC"/>
    <property type="match status" value="1"/>
</dbReference>
<dbReference type="AlphaFoldDB" id="A0A8J3ZE16"/>
<dbReference type="SUPFAM" id="SSF46894">
    <property type="entry name" value="C-terminal effector domain of the bipartite response regulators"/>
    <property type="match status" value="1"/>
</dbReference>
<dbReference type="InterPro" id="IPR001867">
    <property type="entry name" value="OmpR/PhoB-type_DNA-bd"/>
</dbReference>
<keyword evidence="4" id="KW-0804">Transcription</keyword>